<protein>
    <recommendedName>
        <fullName evidence="1">Cupin type-2 domain-containing protein</fullName>
    </recommendedName>
</protein>
<dbReference type="InterPro" id="IPR014710">
    <property type="entry name" value="RmlC-like_jellyroll"/>
</dbReference>
<dbReference type="EMBL" id="LR699119">
    <property type="protein sequence ID" value="VVC76604.1"/>
    <property type="molecule type" value="Genomic_DNA"/>
</dbReference>
<evidence type="ECO:0000313" key="3">
    <source>
        <dbReference type="Proteomes" id="UP000324194"/>
    </source>
</evidence>
<dbReference type="OrthoDB" id="161242at2"/>
<name>A0A5E4PI46_9COXI</name>
<dbReference type="KEGG" id="asip:AQUSIP_19270"/>
<dbReference type="Pfam" id="PF07883">
    <property type="entry name" value="Cupin_2"/>
    <property type="match status" value="1"/>
</dbReference>
<feature type="domain" description="Cupin type-2" evidence="1">
    <location>
        <begin position="62"/>
        <end position="109"/>
    </location>
</feature>
<reference evidence="2 3" key="1">
    <citation type="submission" date="2019-08" db="EMBL/GenBank/DDBJ databases">
        <authorList>
            <person name="Guy L."/>
        </authorList>
    </citation>
    <scope>NUCLEOTIDE SEQUENCE [LARGE SCALE GENOMIC DNA]</scope>
    <source>
        <strain evidence="2 3">SGT-108</strain>
    </source>
</reference>
<dbReference type="Proteomes" id="UP000324194">
    <property type="component" value="Chromosome 1"/>
</dbReference>
<dbReference type="CDD" id="cd06990">
    <property type="entry name" value="cupin_DUF861"/>
    <property type="match status" value="1"/>
</dbReference>
<dbReference type="SUPFAM" id="SSF51182">
    <property type="entry name" value="RmlC-like cupins"/>
    <property type="match status" value="1"/>
</dbReference>
<evidence type="ECO:0000259" key="1">
    <source>
        <dbReference type="Pfam" id="PF07883"/>
    </source>
</evidence>
<accession>A0A5E4PI46</accession>
<keyword evidence="3" id="KW-1185">Reference proteome</keyword>
<dbReference type="InterPro" id="IPR013096">
    <property type="entry name" value="Cupin_2"/>
</dbReference>
<dbReference type="Gene3D" id="2.60.120.10">
    <property type="entry name" value="Jelly Rolls"/>
    <property type="match status" value="1"/>
</dbReference>
<gene>
    <name evidence="2" type="ORF">AQUSIP_19270</name>
</gene>
<evidence type="ECO:0000313" key="2">
    <source>
        <dbReference type="EMBL" id="VVC76604.1"/>
    </source>
</evidence>
<organism evidence="2 3">
    <name type="scientific">Aquicella siphonis</name>
    <dbReference type="NCBI Taxonomy" id="254247"/>
    <lineage>
        <taxon>Bacteria</taxon>
        <taxon>Pseudomonadati</taxon>
        <taxon>Pseudomonadota</taxon>
        <taxon>Gammaproteobacteria</taxon>
        <taxon>Legionellales</taxon>
        <taxon>Coxiellaceae</taxon>
        <taxon>Aquicella</taxon>
    </lineage>
</organism>
<proteinExistence type="predicted"/>
<sequence>MNGSILLQNINQPSEKRTLPKTDIDIVNLGDTTLMRVTFQPGWKWSECVKPTVGTDTCQAAHINYILSGRLKVVMDDGTEKEMRPGDCAVIAPGHDAWVIGDEPCIALDFSAGKMYGKK</sequence>
<dbReference type="RefSeq" id="WP_148339912.1">
    <property type="nucleotide sequence ID" value="NZ_LR699119.1"/>
</dbReference>
<dbReference type="AlphaFoldDB" id="A0A5E4PI46"/>
<dbReference type="InterPro" id="IPR011051">
    <property type="entry name" value="RmlC_Cupin_sf"/>
</dbReference>